<evidence type="ECO:0000259" key="1">
    <source>
        <dbReference type="Pfam" id="PF01814"/>
    </source>
</evidence>
<sequence>MIHAMHLQQMREVRQVLDRVASGLGAAGDVAAAVASLDMTRNIRASGNICGQECQMLTFHHTAEDQWIFPALMGRSEGLTKVVERLAEEHLIIHTLIEGLEASAISAIENPSAEAFGELKEIYDLLETVVQSHFGYEQEELEEALGFFEVDV</sequence>
<gene>
    <name evidence="2" type="ORF">GV68_15880</name>
</gene>
<evidence type="ECO:0000313" key="2">
    <source>
        <dbReference type="EMBL" id="KEQ10384.1"/>
    </source>
</evidence>
<dbReference type="Gene3D" id="1.20.120.520">
    <property type="entry name" value="nmb1532 protein domain like"/>
    <property type="match status" value="1"/>
</dbReference>
<accession>A0A922P3A9</accession>
<comment type="caution">
    <text evidence="2">The sequence shown here is derived from an EMBL/GenBank/DDBJ whole genome shotgun (WGS) entry which is preliminary data.</text>
</comment>
<protein>
    <recommendedName>
        <fullName evidence="1">Hemerythrin-like domain-containing protein</fullName>
    </recommendedName>
</protein>
<feature type="domain" description="Hemerythrin-like" evidence="1">
    <location>
        <begin position="28"/>
        <end position="142"/>
    </location>
</feature>
<dbReference type="Proteomes" id="UP000052167">
    <property type="component" value="Unassembled WGS sequence"/>
</dbReference>
<dbReference type="InterPro" id="IPR012312">
    <property type="entry name" value="Hemerythrin-like"/>
</dbReference>
<proteinExistence type="predicted"/>
<evidence type="ECO:0000313" key="3">
    <source>
        <dbReference type="Proteomes" id="UP000052167"/>
    </source>
</evidence>
<name>A0A922P3A9_9HYPH</name>
<dbReference type="Pfam" id="PF01814">
    <property type="entry name" value="Hemerythrin"/>
    <property type="match status" value="1"/>
</dbReference>
<organism evidence="2 3">
    <name type="scientific">Pseudorhizobium pelagicum</name>
    <dbReference type="NCBI Taxonomy" id="1509405"/>
    <lineage>
        <taxon>Bacteria</taxon>
        <taxon>Pseudomonadati</taxon>
        <taxon>Pseudomonadota</taxon>
        <taxon>Alphaproteobacteria</taxon>
        <taxon>Hyphomicrobiales</taxon>
        <taxon>Rhizobiaceae</taxon>
        <taxon>Rhizobium/Agrobacterium group</taxon>
        <taxon>Pseudorhizobium</taxon>
    </lineage>
</organism>
<keyword evidence="3" id="KW-1185">Reference proteome</keyword>
<dbReference type="AlphaFoldDB" id="A0A922P3A9"/>
<reference evidence="2 3" key="1">
    <citation type="submission" date="2014-06" db="EMBL/GenBank/DDBJ databases">
        <title>Rhizobium pelagicum/R2-400B4.</title>
        <authorList>
            <person name="Kimes N.E."/>
            <person name="Lopez-Perez M."/>
        </authorList>
    </citation>
    <scope>NUCLEOTIDE SEQUENCE [LARGE SCALE GENOMIC DNA]</scope>
    <source>
        <strain evidence="2 3">R2-400B4</strain>
    </source>
</reference>
<dbReference type="EMBL" id="JOKJ01000003">
    <property type="protein sequence ID" value="KEQ10384.1"/>
    <property type="molecule type" value="Genomic_DNA"/>
</dbReference>